<accession>A0ABU0S6W4</accession>
<comment type="caution">
    <text evidence="1">The sequence shown here is derived from an EMBL/GenBank/DDBJ whole genome shotgun (WGS) entry which is preliminary data.</text>
</comment>
<proteinExistence type="predicted"/>
<organism evidence="1 2">
    <name type="scientific">Phyllobacterium ifriqiyense</name>
    <dbReference type="NCBI Taxonomy" id="314238"/>
    <lineage>
        <taxon>Bacteria</taxon>
        <taxon>Pseudomonadati</taxon>
        <taxon>Pseudomonadota</taxon>
        <taxon>Alphaproteobacteria</taxon>
        <taxon>Hyphomicrobiales</taxon>
        <taxon>Phyllobacteriaceae</taxon>
        <taxon>Phyllobacterium</taxon>
    </lineage>
</organism>
<name>A0ABU0S6W4_9HYPH</name>
<keyword evidence="2" id="KW-1185">Reference proteome</keyword>
<sequence>MQFVGRVFGLLFVLLVIAQPGFAQEAVFPSGSGIGLVPPAGLVPSSSFSGFEDPAKGTSIVVTELPVDAYATIAAGFNREGLLATGIETISGPEEWPVQGAVVSKLIRASQVAAGVKYRKWIVLVGAESTTAMVTVQIPDGAKGALSDADVEKALRTLVVRAPASLPDQIASLPFKVADTSGFRPVRVIAGATLLLTEGPNDVAINSMQPMVIIASNLNTAPEAATRLEFSKKAFASLTGIKDVQSDNETSSEVDGAEWIEIDGTATDSASGDALYVAQIARFETNRYVRAILIVNATEKSKYADRFRKLAKSMTIN</sequence>
<dbReference type="Proteomes" id="UP001237780">
    <property type="component" value="Unassembled WGS sequence"/>
</dbReference>
<protein>
    <submittedName>
        <fullName evidence="1">Uncharacterized protein</fullName>
    </submittedName>
</protein>
<evidence type="ECO:0000313" key="2">
    <source>
        <dbReference type="Proteomes" id="UP001237780"/>
    </source>
</evidence>
<dbReference type="EMBL" id="JAUSZT010000003">
    <property type="protein sequence ID" value="MDQ0996386.1"/>
    <property type="molecule type" value="Genomic_DNA"/>
</dbReference>
<gene>
    <name evidence="1" type="ORF">QFZ34_001568</name>
</gene>
<dbReference type="RefSeq" id="WP_307279111.1">
    <property type="nucleotide sequence ID" value="NZ_JAUSZT010000003.1"/>
</dbReference>
<reference evidence="1 2" key="1">
    <citation type="submission" date="2023-07" db="EMBL/GenBank/DDBJ databases">
        <title>Comparative genomics of wheat-associated soil bacteria to identify genetic determinants of phenazine resistance.</title>
        <authorList>
            <person name="Mouncey N."/>
        </authorList>
    </citation>
    <scope>NUCLEOTIDE SEQUENCE [LARGE SCALE GENOMIC DNA]</scope>
    <source>
        <strain evidence="1 2">W4I11</strain>
    </source>
</reference>
<evidence type="ECO:0000313" key="1">
    <source>
        <dbReference type="EMBL" id="MDQ0996386.1"/>
    </source>
</evidence>